<reference evidence="3" key="1">
    <citation type="journal article" date="2011" name="Proc. Natl. Acad. Sci. U.S.A.">
        <title>Obligate biotrophy features unraveled by the genomic analysis of rust fungi.</title>
        <authorList>
            <person name="Duplessis S."/>
            <person name="Cuomo C.A."/>
            <person name="Lin Y.-C."/>
            <person name="Aerts A."/>
            <person name="Tisserant E."/>
            <person name="Veneault-Fourrey C."/>
            <person name="Joly D.L."/>
            <person name="Hacquard S."/>
            <person name="Amselem J."/>
            <person name="Cantarel B.L."/>
            <person name="Chiu R."/>
            <person name="Coutinho P.M."/>
            <person name="Feau N."/>
            <person name="Field M."/>
            <person name="Frey P."/>
            <person name="Gelhaye E."/>
            <person name="Goldberg J."/>
            <person name="Grabherr M.G."/>
            <person name="Kodira C.D."/>
            <person name="Kohler A."/>
            <person name="Kuees U."/>
            <person name="Lindquist E.A."/>
            <person name="Lucas S.M."/>
            <person name="Mago R."/>
            <person name="Mauceli E."/>
            <person name="Morin E."/>
            <person name="Murat C."/>
            <person name="Pangilinan J.L."/>
            <person name="Park R."/>
            <person name="Pearson M."/>
            <person name="Quesneville H."/>
            <person name="Rouhier N."/>
            <person name="Sakthikumar S."/>
            <person name="Salamov A.A."/>
            <person name="Schmutz J."/>
            <person name="Selles B."/>
            <person name="Shapiro H."/>
            <person name="Tanguay P."/>
            <person name="Tuskan G.A."/>
            <person name="Henrissat B."/>
            <person name="Van de Peer Y."/>
            <person name="Rouze P."/>
            <person name="Ellis J.G."/>
            <person name="Dodds P.N."/>
            <person name="Schein J.E."/>
            <person name="Zhong S."/>
            <person name="Hamelin R.C."/>
            <person name="Grigoriev I.V."/>
            <person name="Szabo L.J."/>
            <person name="Martin F."/>
        </authorList>
    </citation>
    <scope>NUCLEOTIDE SEQUENCE [LARGE SCALE GENOMIC DNA]</scope>
    <source>
        <strain evidence="3">98AG31 / pathotype 3-4-7</strain>
    </source>
</reference>
<dbReference type="RefSeq" id="XP_007410289.1">
    <property type="nucleotide sequence ID" value="XM_007410227.1"/>
</dbReference>
<dbReference type="KEGG" id="mlr:MELLADRAFT_106762"/>
<keyword evidence="3" id="KW-1185">Reference proteome</keyword>
<evidence type="ECO:0000313" key="3">
    <source>
        <dbReference type="Proteomes" id="UP000001072"/>
    </source>
</evidence>
<dbReference type="GeneID" id="18922983"/>
<dbReference type="InParanoid" id="F4RMK1"/>
<sequence length="118" mass="13159">MFKYALVMFVLLQAFTSLVFANYGCQDNWFANKSTGRAKADLGAVSFVNCKPASANYQPQPDPNYPDGRTVHSITYFLVEGGDMVVDALDEFNNFGNYRCPVARNPTRPTCDPAHCEF</sequence>
<organism evidence="3">
    <name type="scientific">Melampsora larici-populina (strain 98AG31 / pathotype 3-4-7)</name>
    <name type="common">Poplar leaf rust fungus</name>
    <dbReference type="NCBI Taxonomy" id="747676"/>
    <lineage>
        <taxon>Eukaryota</taxon>
        <taxon>Fungi</taxon>
        <taxon>Dikarya</taxon>
        <taxon>Basidiomycota</taxon>
        <taxon>Pucciniomycotina</taxon>
        <taxon>Pucciniomycetes</taxon>
        <taxon>Pucciniales</taxon>
        <taxon>Melampsoraceae</taxon>
        <taxon>Melampsora</taxon>
    </lineage>
</organism>
<proteinExistence type="predicted"/>
<evidence type="ECO:0000256" key="1">
    <source>
        <dbReference type="SAM" id="SignalP"/>
    </source>
</evidence>
<dbReference type="OrthoDB" id="10349187at2759"/>
<dbReference type="Proteomes" id="UP000001072">
    <property type="component" value="Unassembled WGS sequence"/>
</dbReference>
<protein>
    <recommendedName>
        <fullName evidence="4">Secreted protein</fullName>
    </recommendedName>
</protein>
<feature type="chain" id="PRO_5003320884" description="Secreted protein" evidence="1">
    <location>
        <begin position="22"/>
        <end position="118"/>
    </location>
</feature>
<keyword evidence="1" id="KW-0732">Signal</keyword>
<evidence type="ECO:0008006" key="4">
    <source>
        <dbReference type="Google" id="ProtNLM"/>
    </source>
</evidence>
<dbReference type="HOGENOM" id="CLU_2073670_0_0_1"/>
<evidence type="ECO:0000313" key="2">
    <source>
        <dbReference type="EMBL" id="EGG06455.1"/>
    </source>
</evidence>
<dbReference type="VEuPathDB" id="FungiDB:MELLADRAFT_106762"/>
<dbReference type="AlphaFoldDB" id="F4RMK1"/>
<accession>F4RMK1</accession>
<gene>
    <name evidence="2" type="ORF">MELLADRAFT_106762</name>
</gene>
<dbReference type="EMBL" id="GL883108">
    <property type="protein sequence ID" value="EGG06455.1"/>
    <property type="molecule type" value="Genomic_DNA"/>
</dbReference>
<feature type="signal peptide" evidence="1">
    <location>
        <begin position="1"/>
        <end position="21"/>
    </location>
</feature>
<name>F4RMK1_MELLP</name>